<dbReference type="Proteomes" id="UP000604083">
    <property type="component" value="Unassembled WGS sequence"/>
</dbReference>
<evidence type="ECO:0000256" key="1">
    <source>
        <dbReference type="SAM" id="SignalP"/>
    </source>
</evidence>
<keyword evidence="1" id="KW-0732">Signal</keyword>
<dbReference type="RefSeq" id="WP_200390325.1">
    <property type="nucleotide sequence ID" value="NZ_JAENIO010000004.1"/>
</dbReference>
<dbReference type="NCBIfam" id="TIGR02595">
    <property type="entry name" value="PEP_CTERM"/>
    <property type="match status" value="1"/>
</dbReference>
<feature type="signal peptide" evidence="1">
    <location>
        <begin position="1"/>
        <end position="27"/>
    </location>
</feature>
<name>A0A934RRF5_9BACT</name>
<keyword evidence="3" id="KW-1185">Reference proteome</keyword>
<evidence type="ECO:0000313" key="3">
    <source>
        <dbReference type="Proteomes" id="UP000604083"/>
    </source>
</evidence>
<organism evidence="2 3">
    <name type="scientific">Roseibacillus ishigakijimensis</name>
    <dbReference type="NCBI Taxonomy" id="454146"/>
    <lineage>
        <taxon>Bacteria</taxon>
        <taxon>Pseudomonadati</taxon>
        <taxon>Verrucomicrobiota</taxon>
        <taxon>Verrucomicrobiia</taxon>
        <taxon>Verrucomicrobiales</taxon>
        <taxon>Verrucomicrobiaceae</taxon>
        <taxon>Roseibacillus</taxon>
    </lineage>
</organism>
<protein>
    <submittedName>
        <fullName evidence="2">PEP-CTERM sorting domain-containing protein</fullName>
    </submittedName>
</protein>
<evidence type="ECO:0000313" key="2">
    <source>
        <dbReference type="EMBL" id="MBK1832890.1"/>
    </source>
</evidence>
<sequence length="184" mass="19717">MKMKSLLALSSLALLASGEAAMTYQFAGDLYSSLSVDPTPVSGQFTFDESKLTNQGAPGENLLAQDVTFEITLFGQTFSKSDESGYLGESEIFYALNFINNTPSSFFFAIAETQEELDRVAGIIPGLNAKPGDFPLDQATLITDPTIEAFIIDVSDPAGFTAIPEPSAALLLVLGATGFLRRRR</sequence>
<dbReference type="InterPro" id="IPR013424">
    <property type="entry name" value="Ice-binding_C"/>
</dbReference>
<gene>
    <name evidence="2" type="ORF">JIN78_02350</name>
</gene>
<proteinExistence type="predicted"/>
<accession>A0A934RRF5</accession>
<dbReference type="EMBL" id="JAENIO010000004">
    <property type="protein sequence ID" value="MBK1832890.1"/>
    <property type="molecule type" value="Genomic_DNA"/>
</dbReference>
<dbReference type="AlphaFoldDB" id="A0A934RRF5"/>
<feature type="chain" id="PRO_5038125447" evidence="1">
    <location>
        <begin position="28"/>
        <end position="184"/>
    </location>
</feature>
<reference evidence="2" key="1">
    <citation type="submission" date="2021-01" db="EMBL/GenBank/DDBJ databases">
        <title>Modified the classification status of verrucomicrobia.</title>
        <authorList>
            <person name="Feng X."/>
        </authorList>
    </citation>
    <scope>NUCLEOTIDE SEQUENCE</scope>
    <source>
        <strain evidence="2">KCTC 12986</strain>
    </source>
</reference>
<comment type="caution">
    <text evidence="2">The sequence shown here is derived from an EMBL/GenBank/DDBJ whole genome shotgun (WGS) entry which is preliminary data.</text>
</comment>